<dbReference type="SUPFAM" id="SSF49785">
    <property type="entry name" value="Galactose-binding domain-like"/>
    <property type="match status" value="1"/>
</dbReference>
<evidence type="ECO:0000313" key="2">
    <source>
        <dbReference type="EMBL" id="QPD06048.1"/>
    </source>
</evidence>
<dbReference type="EMBL" id="CP047423">
    <property type="protein sequence ID" value="QPD06048.1"/>
    <property type="molecule type" value="Genomic_DNA"/>
</dbReference>
<gene>
    <name evidence="2" type="ORF">Nkreftii_003822</name>
</gene>
<reference evidence="2 3" key="1">
    <citation type="journal article" date="2020" name="ISME J.">
        <title>Enrichment and physiological characterization of a novel comammox Nitrospira indicates ammonium inhibition of complete nitrification.</title>
        <authorList>
            <person name="Sakoula D."/>
            <person name="Koch H."/>
            <person name="Frank J."/>
            <person name="Jetten M.S.M."/>
            <person name="van Kessel M.A.H.J."/>
            <person name="Lucker S."/>
        </authorList>
    </citation>
    <scope>NUCLEOTIDE SEQUENCE [LARGE SCALE GENOMIC DNA]</scope>
    <source>
        <strain evidence="2">Comreactor17</strain>
    </source>
</reference>
<dbReference type="Pfam" id="PF00754">
    <property type="entry name" value="F5_F8_type_C"/>
    <property type="match status" value="1"/>
</dbReference>
<proteinExistence type="predicted"/>
<dbReference type="AlphaFoldDB" id="A0A7S8J1H0"/>
<organism evidence="2 3">
    <name type="scientific">Candidatus Nitrospira kreftii</name>
    <dbReference type="NCBI Taxonomy" id="2652173"/>
    <lineage>
        <taxon>Bacteria</taxon>
        <taxon>Pseudomonadati</taxon>
        <taxon>Nitrospirota</taxon>
        <taxon>Nitrospiria</taxon>
        <taxon>Nitrospirales</taxon>
        <taxon>Nitrospiraceae</taxon>
        <taxon>Nitrospira</taxon>
    </lineage>
</organism>
<sequence>MRKRLLDPAQKRVASVDPYWLDLDSLADVEVTSEDPAHPIEAALLPNRSSGWRAGELGEQTIRLLFSSPQQVRRIRLNFVESEIERVQEYVLRWSSDGGNTFQDIVRQQWNFSPQGATSETEDHHVDLPGVTALELCIIPDIGGTRALASLDQMRVA</sequence>
<dbReference type="Gene3D" id="2.60.120.260">
    <property type="entry name" value="Galactose-binding domain-like"/>
    <property type="match status" value="1"/>
</dbReference>
<dbReference type="KEGG" id="nkf:Nkreftii_003822"/>
<evidence type="ECO:0000313" key="3">
    <source>
        <dbReference type="Proteomes" id="UP000593737"/>
    </source>
</evidence>
<feature type="domain" description="F5/8 type C" evidence="1">
    <location>
        <begin position="31"/>
        <end position="133"/>
    </location>
</feature>
<dbReference type="Proteomes" id="UP000593737">
    <property type="component" value="Chromosome"/>
</dbReference>
<name>A0A7S8J1H0_9BACT</name>
<evidence type="ECO:0000259" key="1">
    <source>
        <dbReference type="Pfam" id="PF00754"/>
    </source>
</evidence>
<dbReference type="InterPro" id="IPR000421">
    <property type="entry name" value="FA58C"/>
</dbReference>
<protein>
    <submittedName>
        <fullName evidence="2">Carbohydrate-binding protein</fullName>
    </submittedName>
</protein>
<accession>A0A7S8J1H0</accession>
<dbReference type="InterPro" id="IPR008979">
    <property type="entry name" value="Galactose-bd-like_sf"/>
</dbReference>